<comment type="similarity">
    <text evidence="4">Belongs to the FlgA family.</text>
</comment>
<comment type="function">
    <text evidence="4">Involved in the assembly process of the P-ring formation. It may associate with FlgF on the rod constituting a structure essential for the P-ring assembly or may act as a modulator protein for the P-ring assembly.</text>
</comment>
<evidence type="ECO:0000313" key="7">
    <source>
        <dbReference type="Proteomes" id="UP001517376"/>
    </source>
</evidence>
<feature type="signal peptide" evidence="4">
    <location>
        <begin position="1"/>
        <end position="23"/>
    </location>
</feature>
<evidence type="ECO:0000256" key="1">
    <source>
        <dbReference type="ARBA" id="ARBA00004418"/>
    </source>
</evidence>
<dbReference type="NCBIfam" id="TIGR03170">
    <property type="entry name" value="flgA_cterm"/>
    <property type="match status" value="1"/>
</dbReference>
<keyword evidence="4" id="KW-1005">Bacterial flagellum biogenesis</keyword>
<keyword evidence="3 4" id="KW-0574">Periplasm</keyword>
<feature type="domain" description="SAF" evidence="5">
    <location>
        <begin position="27"/>
        <end position="85"/>
    </location>
</feature>
<dbReference type="PANTHER" id="PTHR36307">
    <property type="entry name" value="FLAGELLA BASAL BODY P-RING FORMATION PROTEIN FLGA"/>
    <property type="match status" value="1"/>
</dbReference>
<reference evidence="7" key="1">
    <citation type="submission" date="2020-01" db="EMBL/GenBank/DDBJ databases">
        <title>Sphingomonas sp. strain CSW-10.</title>
        <authorList>
            <person name="Chen W.-M."/>
        </authorList>
    </citation>
    <scope>NUCLEOTIDE SEQUENCE [LARGE SCALE GENOMIC DNA]</scope>
    <source>
        <strain evidence="7">CCP-1</strain>
    </source>
</reference>
<dbReference type="InterPro" id="IPR039246">
    <property type="entry name" value="Flagellar_FlgA"/>
</dbReference>
<comment type="caution">
    <text evidence="6">The sequence shown here is derived from an EMBL/GenBank/DDBJ whole genome shotgun (WGS) entry which is preliminary data.</text>
</comment>
<keyword evidence="2 4" id="KW-0732">Signal</keyword>
<dbReference type="RefSeq" id="WP_161766572.1">
    <property type="nucleotide sequence ID" value="NZ_JAAATW010000001.1"/>
</dbReference>
<dbReference type="Proteomes" id="UP001517376">
    <property type="component" value="Unassembled WGS sequence"/>
</dbReference>
<dbReference type="InterPro" id="IPR017585">
    <property type="entry name" value="SAF_FlgA"/>
</dbReference>
<evidence type="ECO:0000256" key="2">
    <source>
        <dbReference type="ARBA" id="ARBA00022729"/>
    </source>
</evidence>
<accession>A0ABW9Y4B4</accession>
<feature type="chain" id="PRO_5045012265" description="Flagella basal body P-ring formation protein FlgA" evidence="4">
    <location>
        <begin position="24"/>
        <end position="154"/>
    </location>
</feature>
<dbReference type="InterPro" id="IPR013974">
    <property type="entry name" value="SAF"/>
</dbReference>
<dbReference type="Gene3D" id="3.90.1210.10">
    <property type="entry name" value="Antifreeze-like/N-acetylneuraminic acid synthase C-terminal domain"/>
    <property type="match status" value="1"/>
</dbReference>
<comment type="subcellular location">
    <subcellularLocation>
        <location evidence="1 4">Periplasm</location>
    </subcellularLocation>
</comment>
<keyword evidence="6" id="KW-0966">Cell projection</keyword>
<keyword evidence="6" id="KW-0282">Flagellum</keyword>
<organism evidence="6 7">
    <name type="scientific">Paragemmobacter ruber</name>
    <dbReference type="NCBI Taxonomy" id="1985673"/>
    <lineage>
        <taxon>Bacteria</taxon>
        <taxon>Pseudomonadati</taxon>
        <taxon>Pseudomonadota</taxon>
        <taxon>Alphaproteobacteria</taxon>
        <taxon>Rhodobacterales</taxon>
        <taxon>Paracoccaceae</taxon>
        <taxon>Paragemmobacter</taxon>
    </lineage>
</organism>
<dbReference type="Gene3D" id="2.30.30.760">
    <property type="match status" value="1"/>
</dbReference>
<dbReference type="Pfam" id="PF13144">
    <property type="entry name" value="ChapFlgA"/>
    <property type="match status" value="1"/>
</dbReference>
<sequence length="154" mass="15384">MKAESVLACLISLFGSATIGALAAQGAESLVATRVIAAQSTLSSADMAVVEAAIPGALVDPAQAIGLQARRTIYPGRPILASDVGPPILIGRNAIVQMRYLRGGLEIAAEGRALDKGGAGEVIRVISLGSKTVVSGRVMADGNVAVGDDACAGC</sequence>
<gene>
    <name evidence="6" type="primary">flgA</name>
    <name evidence="6" type="ORF">GU920_07530</name>
</gene>
<dbReference type="SMART" id="SM00858">
    <property type="entry name" value="SAF"/>
    <property type="match status" value="1"/>
</dbReference>
<evidence type="ECO:0000256" key="3">
    <source>
        <dbReference type="ARBA" id="ARBA00022764"/>
    </source>
</evidence>
<proteinExistence type="inferred from homology"/>
<evidence type="ECO:0000259" key="5">
    <source>
        <dbReference type="SMART" id="SM00858"/>
    </source>
</evidence>
<dbReference type="PANTHER" id="PTHR36307:SF1">
    <property type="entry name" value="FLAGELLA BASAL BODY P-RING FORMATION PROTEIN FLGA"/>
    <property type="match status" value="1"/>
</dbReference>
<keyword evidence="6" id="KW-0969">Cilium</keyword>
<name>A0ABW9Y4B4_9RHOB</name>
<protein>
    <recommendedName>
        <fullName evidence="4">Flagella basal body P-ring formation protein FlgA</fullName>
    </recommendedName>
</protein>
<evidence type="ECO:0000313" key="6">
    <source>
        <dbReference type="EMBL" id="NBE07381.1"/>
    </source>
</evidence>
<dbReference type="EMBL" id="JAAATW010000001">
    <property type="protein sequence ID" value="NBE07381.1"/>
    <property type="molecule type" value="Genomic_DNA"/>
</dbReference>
<dbReference type="CDD" id="cd11614">
    <property type="entry name" value="SAF_CpaB_FlgA_like"/>
    <property type="match status" value="1"/>
</dbReference>
<evidence type="ECO:0000256" key="4">
    <source>
        <dbReference type="RuleBase" id="RU362063"/>
    </source>
</evidence>
<keyword evidence="7" id="KW-1185">Reference proteome</keyword>